<dbReference type="AlphaFoldDB" id="F2U797"/>
<proteinExistence type="predicted"/>
<dbReference type="EMBL" id="GL832963">
    <property type="protein sequence ID" value="EGD83314.1"/>
    <property type="molecule type" value="Genomic_DNA"/>
</dbReference>
<gene>
    <name evidence="1" type="ORF">PTSG_12098</name>
</gene>
<evidence type="ECO:0000313" key="1">
    <source>
        <dbReference type="EMBL" id="EGD83314.1"/>
    </source>
</evidence>
<dbReference type="RefSeq" id="XP_004994818.1">
    <property type="nucleotide sequence ID" value="XM_004994761.1"/>
</dbReference>
<protein>
    <submittedName>
        <fullName evidence="1">Uncharacterized protein</fullName>
    </submittedName>
</protein>
<sequence length="108" mass="11673">MMSVRGVFHVPHPNQPCVLSCLVSMMTSVDFFWLFCAPLSSPHVFLVLFILAIACWAAAASCAQAHGCFSSRRGKPRPCSVVASLRVVGGATRMASAWAVVSNQHTFF</sequence>
<organism evidence="2">
    <name type="scientific">Salpingoeca rosetta (strain ATCC 50818 / BSB-021)</name>
    <dbReference type="NCBI Taxonomy" id="946362"/>
    <lineage>
        <taxon>Eukaryota</taxon>
        <taxon>Choanoflagellata</taxon>
        <taxon>Craspedida</taxon>
        <taxon>Salpingoecidae</taxon>
        <taxon>Salpingoeca</taxon>
    </lineage>
</organism>
<dbReference type="Proteomes" id="UP000007799">
    <property type="component" value="Unassembled WGS sequence"/>
</dbReference>
<accession>F2U797</accession>
<name>F2U797_SALR5</name>
<reference evidence="1" key="1">
    <citation type="submission" date="2009-08" db="EMBL/GenBank/DDBJ databases">
        <title>Annotation of Salpingoeca rosetta.</title>
        <authorList>
            <consortium name="The Broad Institute Genome Sequencing Platform"/>
            <person name="Russ C."/>
            <person name="Cuomo C."/>
            <person name="Burger G."/>
            <person name="Gray M.W."/>
            <person name="Holland P.W.H."/>
            <person name="King N."/>
            <person name="Lang F.B.F."/>
            <person name="Roger A.J."/>
            <person name="Ruiz-Trillo I."/>
            <person name="Young S.K."/>
            <person name="Zeng Q."/>
            <person name="Gargeya S."/>
            <person name="Alvarado L."/>
            <person name="Berlin A."/>
            <person name="Chapman S.B."/>
            <person name="Chen Z."/>
            <person name="Freedman E."/>
            <person name="Gellesch M."/>
            <person name="Goldberg J."/>
            <person name="Griggs A."/>
            <person name="Gujja S."/>
            <person name="Heilman E."/>
            <person name="Heiman D."/>
            <person name="Howarth C."/>
            <person name="Mehta T."/>
            <person name="Neiman D."/>
            <person name="Pearson M."/>
            <person name="Roberts A."/>
            <person name="Saif S."/>
            <person name="Shea T."/>
            <person name="Shenoy N."/>
            <person name="Sisk P."/>
            <person name="Stolte C."/>
            <person name="Sykes S."/>
            <person name="White J."/>
            <person name="Yandava C."/>
            <person name="Haas B."/>
            <person name="Nusbaum C."/>
            <person name="Birren B."/>
        </authorList>
    </citation>
    <scope>NUCLEOTIDE SEQUENCE [LARGE SCALE GENOMIC DNA]</scope>
    <source>
        <strain evidence="1">ATCC 50818</strain>
    </source>
</reference>
<dbReference type="GeneID" id="16075400"/>
<evidence type="ECO:0000313" key="2">
    <source>
        <dbReference type="Proteomes" id="UP000007799"/>
    </source>
</evidence>
<dbReference type="KEGG" id="sre:PTSG_12098"/>
<dbReference type="InParanoid" id="F2U797"/>
<keyword evidence="2" id="KW-1185">Reference proteome</keyword>